<proteinExistence type="predicted"/>
<accession>A0A182REG3</accession>
<dbReference type="AlphaFoldDB" id="A0A182REG3"/>
<protein>
    <submittedName>
        <fullName evidence="1">Uncharacterized protein</fullName>
    </submittedName>
</protein>
<dbReference type="EnsemblMetazoa" id="AFUN004585-RA">
    <property type="protein sequence ID" value="AFUN004585-PA"/>
    <property type="gene ID" value="AFUN004585"/>
</dbReference>
<sequence>MNVHMNKRTENIFGRLPVTVHRIEWLFQLQPENFGRRVIFHQQLAILQQRMILSSDDAWATKLLGMFKTETLVAVLSTKRATATARLNASVLLSKCSLTGPLLGKVLRKIACLCQQQQTVSSTHWMDWVRAVYGTVHKLDSVSRRNLWSGLSNIEQSTCNSEQRMLLVDMRASLLVAMLPDIKGTLAI</sequence>
<dbReference type="VEuPathDB" id="VectorBase:AFUN2_006273"/>
<name>A0A182REG3_ANOFN</name>
<reference evidence="1" key="1">
    <citation type="submission" date="2020-05" db="UniProtKB">
        <authorList>
            <consortium name="EnsemblMetazoa"/>
        </authorList>
    </citation>
    <scope>IDENTIFICATION</scope>
    <source>
        <strain evidence="1">FUMOZ</strain>
    </source>
</reference>
<dbReference type="VEuPathDB" id="VectorBase:AFUN004585"/>
<evidence type="ECO:0000313" key="1">
    <source>
        <dbReference type="EnsemblMetazoa" id="AFUN004585-PA"/>
    </source>
</evidence>
<organism evidence="1">
    <name type="scientific">Anopheles funestus</name>
    <name type="common">African malaria mosquito</name>
    <dbReference type="NCBI Taxonomy" id="62324"/>
    <lineage>
        <taxon>Eukaryota</taxon>
        <taxon>Metazoa</taxon>
        <taxon>Ecdysozoa</taxon>
        <taxon>Arthropoda</taxon>
        <taxon>Hexapoda</taxon>
        <taxon>Insecta</taxon>
        <taxon>Pterygota</taxon>
        <taxon>Neoptera</taxon>
        <taxon>Endopterygota</taxon>
        <taxon>Diptera</taxon>
        <taxon>Nematocera</taxon>
        <taxon>Culicoidea</taxon>
        <taxon>Culicidae</taxon>
        <taxon>Anophelinae</taxon>
        <taxon>Anopheles</taxon>
    </lineage>
</organism>